<evidence type="ECO:0000313" key="2">
    <source>
        <dbReference type="Proteomes" id="UP000228380"/>
    </source>
</evidence>
<feature type="region of interest" description="Disordered" evidence="1">
    <location>
        <begin position="158"/>
        <end position="177"/>
    </location>
</feature>
<dbReference type="PANTHER" id="PTHR31248">
    <property type="entry name" value="DOMAIN PROTEIN, PUTATIVE (AFU_ORTHOLOGUE AFUA_5G04290)-RELATED"/>
    <property type="match status" value="1"/>
</dbReference>
<accession>A0A8B8J6J0</accession>
<evidence type="ECO:0000313" key="3">
    <source>
        <dbReference type="RefSeq" id="XP_026661795.2"/>
    </source>
</evidence>
<feature type="region of interest" description="Disordered" evidence="1">
    <location>
        <begin position="61"/>
        <end position="113"/>
    </location>
</feature>
<reference evidence="2" key="1">
    <citation type="journal article" date="2019" name="Nat. Commun.">
        <title>Genome-wide association mapping of date palm fruit traits.</title>
        <authorList>
            <person name="Hazzouri K.M."/>
            <person name="Gros-Balthazard M."/>
            <person name="Flowers J.M."/>
            <person name="Copetti D."/>
            <person name="Lemansour A."/>
            <person name="Lebrun M."/>
            <person name="Masmoudi K."/>
            <person name="Ferrand S."/>
            <person name="Dhar M.I."/>
            <person name="Fresquez Z.A."/>
            <person name="Rosas U."/>
            <person name="Zhang J."/>
            <person name="Talag J."/>
            <person name="Lee S."/>
            <person name="Kudrna D."/>
            <person name="Powell R.F."/>
            <person name="Leitch I.J."/>
            <person name="Krueger R.R."/>
            <person name="Wing R.A."/>
            <person name="Amiri K.M.A."/>
            <person name="Purugganan M.D."/>
        </authorList>
    </citation>
    <scope>NUCLEOTIDE SEQUENCE [LARGE SCALE GENOMIC DNA]</scope>
    <source>
        <strain evidence="2">cv. Khalas</strain>
    </source>
</reference>
<evidence type="ECO:0000256" key="1">
    <source>
        <dbReference type="SAM" id="MobiDB-lite"/>
    </source>
</evidence>
<name>A0A8B8J6J0_PHODC</name>
<dbReference type="AlphaFoldDB" id="A0A8B8J6J0"/>
<feature type="compositionally biased region" description="Pro residues" evidence="1">
    <location>
        <begin position="67"/>
        <end position="95"/>
    </location>
</feature>
<protein>
    <submittedName>
        <fullName evidence="3">Glycine-rich protein A3-like isoform X4</fullName>
    </submittedName>
</protein>
<keyword evidence="2" id="KW-1185">Reference proteome</keyword>
<gene>
    <name evidence="3" type="primary">LOC103710035</name>
</gene>
<dbReference type="RefSeq" id="XP_026661795.2">
    <property type="nucleotide sequence ID" value="XM_026805994.2"/>
</dbReference>
<dbReference type="GeneID" id="103710035"/>
<reference evidence="3" key="2">
    <citation type="submission" date="2025-08" db="UniProtKB">
        <authorList>
            <consortium name="RefSeq"/>
        </authorList>
    </citation>
    <scope>IDENTIFICATION</scope>
    <source>
        <tissue evidence="3">Young leaves</tissue>
    </source>
</reference>
<proteinExistence type="predicted"/>
<feature type="compositionally biased region" description="Low complexity" evidence="1">
    <location>
        <begin position="96"/>
        <end position="113"/>
    </location>
</feature>
<feature type="compositionally biased region" description="Basic residues" evidence="1">
    <location>
        <begin position="158"/>
        <end position="170"/>
    </location>
</feature>
<sequence length="188" mass="19997">MEAYDTLRDVHCFRSHSRRSTSRSDLSSFLASLLFFKMGGGKDKHDEKGFFSDLAHGHYPPGHHSGYPPPPGAYPPQGYPPAPGGYPQGYPPQGYPPAGYSGPSAPHQGHGSHMGAMLAGGAAAAAAAYGAHHMSHGSHHAPQGAYYGHTPGHHGKFKHGKFGKHKHGKHGMIGGKKGMFGGKFKKWK</sequence>
<organism evidence="2 3">
    <name type="scientific">Phoenix dactylifera</name>
    <name type="common">Date palm</name>
    <dbReference type="NCBI Taxonomy" id="42345"/>
    <lineage>
        <taxon>Eukaryota</taxon>
        <taxon>Viridiplantae</taxon>
        <taxon>Streptophyta</taxon>
        <taxon>Embryophyta</taxon>
        <taxon>Tracheophyta</taxon>
        <taxon>Spermatophyta</taxon>
        <taxon>Magnoliopsida</taxon>
        <taxon>Liliopsida</taxon>
        <taxon>Arecaceae</taxon>
        <taxon>Coryphoideae</taxon>
        <taxon>Phoeniceae</taxon>
        <taxon>Phoenix</taxon>
    </lineage>
</organism>
<dbReference type="PANTHER" id="PTHR31248:SF2">
    <property type="entry name" value="DOMAIN PROTEIN, PUTATIVE (AFU_ORTHOLOGUE AFUA_5G04290)-RELATED"/>
    <property type="match status" value="1"/>
</dbReference>
<dbReference type="Proteomes" id="UP000228380">
    <property type="component" value="Chromosome 3"/>
</dbReference>